<name>A0ABT3BAX0_9RHOB</name>
<evidence type="ECO:0000256" key="1">
    <source>
        <dbReference type="ARBA" id="ARBA00004370"/>
    </source>
</evidence>
<dbReference type="Pfam" id="PF01124">
    <property type="entry name" value="MAPEG"/>
    <property type="match status" value="1"/>
</dbReference>
<dbReference type="EMBL" id="JALIEB010000002">
    <property type="protein sequence ID" value="MCV3270731.1"/>
    <property type="molecule type" value="Genomic_DNA"/>
</dbReference>
<dbReference type="PANTHER" id="PTHR35814:SF1">
    <property type="entry name" value="GLUTATHIONE S-TRANSFERASE-RELATED"/>
    <property type="match status" value="1"/>
</dbReference>
<reference evidence="6 7" key="1">
    <citation type="submission" date="2022-04" db="EMBL/GenBank/DDBJ databases">
        <title>Roseobacter sp. WL0113 is a bacterium isolated from neritic sediment.</title>
        <authorList>
            <person name="Wang L."/>
            <person name="He W."/>
            <person name="Zhang D.-F."/>
        </authorList>
    </citation>
    <scope>NUCLEOTIDE SEQUENCE [LARGE SCALE GENOMIC DNA]</scope>
    <source>
        <strain evidence="6 7">WL0113</strain>
    </source>
</reference>
<feature type="transmembrane region" description="Helical" evidence="5">
    <location>
        <begin position="108"/>
        <end position="130"/>
    </location>
</feature>
<keyword evidence="7" id="KW-1185">Reference proteome</keyword>
<evidence type="ECO:0000313" key="6">
    <source>
        <dbReference type="EMBL" id="MCV3270731.1"/>
    </source>
</evidence>
<gene>
    <name evidence="6" type="ORF">MUB52_04755</name>
</gene>
<dbReference type="RefSeq" id="WP_263843052.1">
    <property type="nucleotide sequence ID" value="NZ_JALIEB010000002.1"/>
</dbReference>
<evidence type="ECO:0000256" key="3">
    <source>
        <dbReference type="ARBA" id="ARBA00022989"/>
    </source>
</evidence>
<keyword evidence="4 5" id="KW-0472">Membrane</keyword>
<evidence type="ECO:0000256" key="4">
    <source>
        <dbReference type="ARBA" id="ARBA00023136"/>
    </source>
</evidence>
<evidence type="ECO:0000256" key="2">
    <source>
        <dbReference type="ARBA" id="ARBA00022692"/>
    </source>
</evidence>
<keyword evidence="2 5" id="KW-0812">Transmembrane</keyword>
<protein>
    <submittedName>
        <fullName evidence="6">MAPEG family protein</fullName>
    </submittedName>
</protein>
<dbReference type="SUPFAM" id="SSF161084">
    <property type="entry name" value="MAPEG domain-like"/>
    <property type="match status" value="1"/>
</dbReference>
<sequence>MMEHAPTYTLVFIALLALMSLPMAIAVGLRRAKTGIMMLAGDDEDLLRRIRAHGNFIEYVPLALLALAGAEMAGAAPWLLITCGLVLMAARLIHYIGFRHNPNGPARLIGTLMTTLTILALSVAILLRMAGLV</sequence>
<dbReference type="PANTHER" id="PTHR35814">
    <property type="match status" value="1"/>
</dbReference>
<accession>A0ABT3BAX0</accession>
<dbReference type="Proteomes" id="UP001208690">
    <property type="component" value="Unassembled WGS sequence"/>
</dbReference>
<evidence type="ECO:0000256" key="5">
    <source>
        <dbReference type="SAM" id="Phobius"/>
    </source>
</evidence>
<organism evidence="6 7">
    <name type="scientific">Roseobacter sinensis</name>
    <dbReference type="NCBI Taxonomy" id="2931391"/>
    <lineage>
        <taxon>Bacteria</taxon>
        <taxon>Pseudomonadati</taxon>
        <taxon>Pseudomonadota</taxon>
        <taxon>Alphaproteobacteria</taxon>
        <taxon>Rhodobacterales</taxon>
        <taxon>Roseobacteraceae</taxon>
        <taxon>Roseobacter</taxon>
    </lineage>
</organism>
<feature type="transmembrane region" description="Helical" evidence="5">
    <location>
        <begin position="76"/>
        <end position="96"/>
    </location>
</feature>
<keyword evidence="3 5" id="KW-1133">Transmembrane helix</keyword>
<proteinExistence type="predicted"/>
<dbReference type="InterPro" id="IPR001129">
    <property type="entry name" value="Membr-assoc_MAPEG"/>
</dbReference>
<comment type="caution">
    <text evidence="6">The sequence shown here is derived from an EMBL/GenBank/DDBJ whole genome shotgun (WGS) entry which is preliminary data.</text>
</comment>
<dbReference type="Gene3D" id="1.20.120.550">
    <property type="entry name" value="Membrane associated eicosanoid/glutathione metabolism-like domain"/>
    <property type="match status" value="1"/>
</dbReference>
<dbReference type="InterPro" id="IPR023352">
    <property type="entry name" value="MAPEG-like_dom_sf"/>
</dbReference>
<feature type="transmembrane region" description="Helical" evidence="5">
    <location>
        <begin position="6"/>
        <end position="29"/>
    </location>
</feature>
<comment type="subcellular location">
    <subcellularLocation>
        <location evidence="1">Membrane</location>
    </subcellularLocation>
</comment>
<evidence type="ECO:0000313" key="7">
    <source>
        <dbReference type="Proteomes" id="UP001208690"/>
    </source>
</evidence>